<dbReference type="EMBL" id="LT629740">
    <property type="protein sequence ID" value="SDT48948.1"/>
    <property type="molecule type" value="Genomic_DNA"/>
</dbReference>
<dbReference type="Proteomes" id="UP000199679">
    <property type="component" value="Chromosome I"/>
</dbReference>
<keyword evidence="1" id="KW-0732">Signal</keyword>
<proteinExistence type="predicted"/>
<feature type="signal peptide" evidence="1">
    <location>
        <begin position="1"/>
        <end position="20"/>
    </location>
</feature>
<dbReference type="OrthoDB" id="1524432at2"/>
<sequence length="217" mass="24278">MIKKLALSICIVLFLTHVNAQTTADSTIKNLPDNTTKHKPDTTIRHKTDTTAKPVAIIHSPDSISKAIAVIHPADSAQHSPLKTLTYEQYSALLKGEDLYNMNLVAVLNHFPMPDEVVKYKKRIDLSPIQINKITAIATELHRKRVEMGGIIIKNEQTLDDLFKGGKLDEGSVIFYANRYGLYQGELRTAILVACYNTERLLGPAQIKHLESLENHK</sequence>
<gene>
    <name evidence="2" type="ORF">SAMN05216490_3696</name>
</gene>
<organism evidence="2 3">
    <name type="scientific">Mucilaginibacter mallensis</name>
    <dbReference type="NCBI Taxonomy" id="652787"/>
    <lineage>
        <taxon>Bacteria</taxon>
        <taxon>Pseudomonadati</taxon>
        <taxon>Bacteroidota</taxon>
        <taxon>Sphingobacteriia</taxon>
        <taxon>Sphingobacteriales</taxon>
        <taxon>Sphingobacteriaceae</taxon>
        <taxon>Mucilaginibacter</taxon>
    </lineage>
</organism>
<name>A0A1H2ASJ4_MUCMA</name>
<reference evidence="2 3" key="1">
    <citation type="submission" date="2016-10" db="EMBL/GenBank/DDBJ databases">
        <authorList>
            <person name="de Groot N.N."/>
        </authorList>
    </citation>
    <scope>NUCLEOTIDE SEQUENCE [LARGE SCALE GENOMIC DNA]</scope>
    <source>
        <strain evidence="2 3">MP1X4</strain>
    </source>
</reference>
<evidence type="ECO:0000313" key="3">
    <source>
        <dbReference type="Proteomes" id="UP000199679"/>
    </source>
</evidence>
<evidence type="ECO:0000313" key="2">
    <source>
        <dbReference type="EMBL" id="SDT48948.1"/>
    </source>
</evidence>
<protein>
    <submittedName>
        <fullName evidence="2">Uncharacterized protein</fullName>
    </submittedName>
</protein>
<keyword evidence="3" id="KW-1185">Reference proteome</keyword>
<dbReference type="AlphaFoldDB" id="A0A1H2ASJ4"/>
<dbReference type="STRING" id="652787.SAMN05216490_3696"/>
<accession>A0A1H2ASJ4</accession>
<dbReference type="RefSeq" id="WP_091376285.1">
    <property type="nucleotide sequence ID" value="NZ_LT629740.1"/>
</dbReference>
<feature type="chain" id="PRO_5009269129" evidence="1">
    <location>
        <begin position="21"/>
        <end position="217"/>
    </location>
</feature>
<evidence type="ECO:0000256" key="1">
    <source>
        <dbReference type="SAM" id="SignalP"/>
    </source>
</evidence>